<dbReference type="EMBL" id="KZ987781">
    <property type="protein sequence ID" value="RKP14870.1"/>
    <property type="molecule type" value="Genomic_DNA"/>
</dbReference>
<evidence type="ECO:0000313" key="2">
    <source>
        <dbReference type="EMBL" id="RKP14870.1"/>
    </source>
</evidence>
<name>A0A4P9YA00_9FUNG</name>
<accession>A0A4P9YA00</accession>
<evidence type="ECO:0000313" key="3">
    <source>
        <dbReference type="Proteomes" id="UP000267251"/>
    </source>
</evidence>
<sequence>MLPHLLSRLCLLFLLVNVTLATTTSTQSSGGISKTSSWFTSQSNPEIDPISRTRDLLHAFAMRREPRQALMTFLGISRIHFSAACQATSYFAAKLAAHHVQDGLGTSDLQAILKDGCVLANSKYNADPHLHYRFQLRLVAHHAWLVSQHYLTRPTQDLSPTPLPDSKMGYNLFRRMIQYDVLVLFPFLSLPDSVYQKDAVGTSHVPVEWVHRALSESATDLGTTLETYEVLWKTLLVPKEFGQELQDKYSAKGGNRGKDYNDFYKGKTSLLLEKYPQGWVARMEAIWKLMLAASGKGVHFPLRQDKAILDEKSSGLWIWLTKGIHKRFKKFHSNAVNVCMHGKYNGKTGSPDIFLGHGHLGPREATGEITLWKEWWAKEIKSLEEDLTLIAMPVFNLLTLLTHRPSREKKGKDLLGERAPDSSYPHLESAKWNDVLNKVDDLTKSVHQRLYPTSVLEDKSLIHHAIWNLPRILASAILNPTGKAIKGSEEISPDSQILKEANRYSIFPLASLAANMHGLQALESSLKVGESISPKEAARWTRMAVSEARTMGRMLQEYAQAPTLFKSTIKAFVQAEESLKTSSDSNSGRRQSMNILKGDLKEKIEIFLTHAKKVKL</sequence>
<dbReference type="Proteomes" id="UP000267251">
    <property type="component" value="Unassembled WGS sequence"/>
</dbReference>
<gene>
    <name evidence="2" type="ORF">BJ684DRAFT_18748</name>
</gene>
<keyword evidence="3" id="KW-1185">Reference proteome</keyword>
<feature type="chain" id="PRO_5020768517" evidence="1">
    <location>
        <begin position="22"/>
        <end position="616"/>
    </location>
</feature>
<protein>
    <submittedName>
        <fullName evidence="2">Uncharacterized protein</fullName>
    </submittedName>
</protein>
<organism evidence="2 3">
    <name type="scientific">Piptocephalis cylindrospora</name>
    <dbReference type="NCBI Taxonomy" id="1907219"/>
    <lineage>
        <taxon>Eukaryota</taxon>
        <taxon>Fungi</taxon>
        <taxon>Fungi incertae sedis</taxon>
        <taxon>Zoopagomycota</taxon>
        <taxon>Zoopagomycotina</taxon>
        <taxon>Zoopagomycetes</taxon>
        <taxon>Zoopagales</taxon>
        <taxon>Piptocephalidaceae</taxon>
        <taxon>Piptocephalis</taxon>
    </lineage>
</organism>
<reference evidence="3" key="1">
    <citation type="journal article" date="2018" name="Nat. Microbiol.">
        <title>Leveraging single-cell genomics to expand the fungal tree of life.</title>
        <authorList>
            <person name="Ahrendt S.R."/>
            <person name="Quandt C.A."/>
            <person name="Ciobanu D."/>
            <person name="Clum A."/>
            <person name="Salamov A."/>
            <person name="Andreopoulos B."/>
            <person name="Cheng J.F."/>
            <person name="Woyke T."/>
            <person name="Pelin A."/>
            <person name="Henrissat B."/>
            <person name="Reynolds N.K."/>
            <person name="Benny G.L."/>
            <person name="Smith M.E."/>
            <person name="James T.Y."/>
            <person name="Grigoriev I.V."/>
        </authorList>
    </citation>
    <scope>NUCLEOTIDE SEQUENCE [LARGE SCALE GENOMIC DNA]</scope>
</reference>
<keyword evidence="1" id="KW-0732">Signal</keyword>
<evidence type="ECO:0000256" key="1">
    <source>
        <dbReference type="SAM" id="SignalP"/>
    </source>
</evidence>
<dbReference type="AlphaFoldDB" id="A0A4P9YA00"/>
<proteinExistence type="predicted"/>
<feature type="signal peptide" evidence="1">
    <location>
        <begin position="1"/>
        <end position="21"/>
    </location>
</feature>